<dbReference type="EMBL" id="CAAALY010000052">
    <property type="protein sequence ID" value="VEL06579.1"/>
    <property type="molecule type" value="Genomic_DNA"/>
</dbReference>
<keyword evidence="2" id="KW-1185">Reference proteome</keyword>
<reference evidence="1" key="1">
    <citation type="submission" date="2018-11" db="EMBL/GenBank/DDBJ databases">
        <authorList>
            <consortium name="Pathogen Informatics"/>
        </authorList>
    </citation>
    <scope>NUCLEOTIDE SEQUENCE</scope>
</reference>
<gene>
    <name evidence="1" type="ORF">PXEA_LOCUS19</name>
</gene>
<comment type="caution">
    <text evidence="1">The sequence shown here is derived from an EMBL/GenBank/DDBJ whole genome shotgun (WGS) entry which is preliminary data.</text>
</comment>
<evidence type="ECO:0000313" key="2">
    <source>
        <dbReference type="Proteomes" id="UP000784294"/>
    </source>
</evidence>
<evidence type="ECO:0000313" key="1">
    <source>
        <dbReference type="EMBL" id="VEL06579.1"/>
    </source>
</evidence>
<sequence>MQRHEPFGLARMGEPEKEEITYRAPTNEVRLISFQFSGHQIAFFVPPTGDRTPHVLPKPLSWSQAIESYLGMNWSPPYPALVGWTEDANAISAIMSRAWNPMGECWEANENYPTPDPITGAPRNPAGRTGTQGRGHLPLWGANPAVILVITTWSRRPDGQIVEQNGCKLLECVMQSTGNSPRQLPWVQNTQNFTHLKPFVIRL</sequence>
<dbReference type="OrthoDB" id="9983120at2759"/>
<proteinExistence type="predicted"/>
<dbReference type="Pfam" id="PF25969">
    <property type="entry name" value="NUDT9_N"/>
    <property type="match status" value="1"/>
</dbReference>
<dbReference type="AlphaFoldDB" id="A0A448W9P4"/>
<organism evidence="1 2">
    <name type="scientific">Protopolystoma xenopodis</name>
    <dbReference type="NCBI Taxonomy" id="117903"/>
    <lineage>
        <taxon>Eukaryota</taxon>
        <taxon>Metazoa</taxon>
        <taxon>Spiralia</taxon>
        <taxon>Lophotrochozoa</taxon>
        <taxon>Platyhelminthes</taxon>
        <taxon>Monogenea</taxon>
        <taxon>Polyopisthocotylea</taxon>
        <taxon>Polystomatidea</taxon>
        <taxon>Polystomatidae</taxon>
        <taxon>Protopolystoma</taxon>
    </lineage>
</organism>
<accession>A0A448W9P4</accession>
<protein>
    <submittedName>
        <fullName evidence="1">Uncharacterized protein</fullName>
    </submittedName>
</protein>
<name>A0A448W9P4_9PLAT</name>
<dbReference type="Proteomes" id="UP000784294">
    <property type="component" value="Unassembled WGS sequence"/>
</dbReference>